<dbReference type="EMBL" id="JASBWT010000026">
    <property type="protein sequence ID" value="KAJ9094249.1"/>
    <property type="molecule type" value="Genomic_DNA"/>
</dbReference>
<organism evidence="1 2">
    <name type="scientific">Naganishia friedmannii</name>
    <dbReference type="NCBI Taxonomy" id="89922"/>
    <lineage>
        <taxon>Eukaryota</taxon>
        <taxon>Fungi</taxon>
        <taxon>Dikarya</taxon>
        <taxon>Basidiomycota</taxon>
        <taxon>Agaricomycotina</taxon>
        <taxon>Tremellomycetes</taxon>
        <taxon>Filobasidiales</taxon>
        <taxon>Filobasidiaceae</taxon>
        <taxon>Naganishia</taxon>
    </lineage>
</organism>
<evidence type="ECO:0000313" key="1">
    <source>
        <dbReference type="EMBL" id="KAJ9094249.1"/>
    </source>
</evidence>
<proteinExistence type="predicted"/>
<reference evidence="1" key="1">
    <citation type="submission" date="2023-04" db="EMBL/GenBank/DDBJ databases">
        <title>Draft Genome sequencing of Naganishia species isolated from polar environments using Oxford Nanopore Technology.</title>
        <authorList>
            <person name="Leo P."/>
            <person name="Venkateswaran K."/>
        </authorList>
    </citation>
    <scope>NUCLEOTIDE SEQUENCE</scope>
    <source>
        <strain evidence="1">MNA-CCFEE 5423</strain>
    </source>
</reference>
<sequence>MTEVESSAEEGVVAGEEVRNTAILSAGRMSLLEKLNGASQDDGDKHNTGVTENTGSNCTLKETPWILPLELLVIIAQFLAGSDQYATLASLNSTCKLVQAETLPVLYETFITLPQSASNSGANTPLMKALMKKYGKLIKYLIKDEDFRTPSEVSKIHVEMSRGERVLRTRSSYPIYVPSASVRISHAVFATTLENLIRLSAPKNVIDEVASTPLGYPVVEDCHVFGSGRIVGGRTGFSGYPWSCYYETRFNFDLEDGNSTEGLQETMRYLFQAFPIVNWGYEDGAQPWARMSFSNVATLRAFINPVSSFLEFGTNQITIAEIKASMPALAATYAANWSHITHSTHLLVINLHIDESDGYLPDNGEDDDDSNSSIPDNDLQLIFGVEDAMDLGHGQGVTFRLLNYTNDYSVWYEETYGSLRMPTTEG</sequence>
<keyword evidence="2" id="KW-1185">Reference proteome</keyword>
<gene>
    <name evidence="1" type="ORF">QFC21_006075</name>
</gene>
<protein>
    <submittedName>
        <fullName evidence="1">Uncharacterized protein</fullName>
    </submittedName>
</protein>
<name>A0ACC2V4Y5_9TREE</name>
<dbReference type="Proteomes" id="UP001227268">
    <property type="component" value="Unassembled WGS sequence"/>
</dbReference>
<comment type="caution">
    <text evidence="1">The sequence shown here is derived from an EMBL/GenBank/DDBJ whole genome shotgun (WGS) entry which is preliminary data.</text>
</comment>
<accession>A0ACC2V4Y5</accession>
<evidence type="ECO:0000313" key="2">
    <source>
        <dbReference type="Proteomes" id="UP001227268"/>
    </source>
</evidence>